<evidence type="ECO:0000259" key="3">
    <source>
        <dbReference type="Pfam" id="PF18962"/>
    </source>
</evidence>
<dbReference type="AlphaFoldDB" id="A0A2I0QZK0"/>
<dbReference type="InterPro" id="IPR026444">
    <property type="entry name" value="Secre_tail"/>
</dbReference>
<evidence type="ECO:0008006" key="7">
    <source>
        <dbReference type="Google" id="ProtNLM"/>
    </source>
</evidence>
<dbReference type="EMBL" id="PJNI01000019">
    <property type="protein sequence ID" value="PKR79756.1"/>
    <property type="molecule type" value="Genomic_DNA"/>
</dbReference>
<evidence type="ECO:0000259" key="4">
    <source>
        <dbReference type="Pfam" id="PF19081"/>
    </source>
</evidence>
<evidence type="ECO:0000313" key="6">
    <source>
        <dbReference type="Proteomes" id="UP000236654"/>
    </source>
</evidence>
<feature type="domain" description="Secretion system C-terminal sorting" evidence="3">
    <location>
        <begin position="844"/>
        <end position="915"/>
    </location>
</feature>
<dbReference type="RefSeq" id="WP_101335582.1">
    <property type="nucleotide sequence ID" value="NZ_PJNI01000019.1"/>
</dbReference>
<name>A0A2I0QZK0_9FLAO</name>
<protein>
    <recommendedName>
        <fullName evidence="7">Secretion system C-terminal sorting domain-containing protein</fullName>
    </recommendedName>
</protein>
<feature type="domain" description="Ig-like" evidence="4">
    <location>
        <begin position="383"/>
        <end position="453"/>
    </location>
</feature>
<feature type="signal peptide" evidence="2">
    <location>
        <begin position="1"/>
        <end position="24"/>
    </location>
</feature>
<accession>A0A2I0QZK0</accession>
<keyword evidence="1 2" id="KW-0732">Signal</keyword>
<sequence>MKKYNVLSAAILVVVLIMSSFVQGQSCDTLRNYNPTDSYYEFSSTNGLMLGQDELTAGSDTYQVQAWSEPYTAPTSTEVRAIRVAPWKVQDNSGNGSVTFHVYADNAGDPSATILASETVLFSDITVNRWNTISFTNPPSVNGSFHVGYELNYTSPVDSFALLGTQPATSVTKFQLSGSGALNDQWLDLSSGYSLNTAFLMDVLLSTGTAPTADYQVTNAAACVGGSFGVNAGVSSGTIDTYNWSLTDNPYTQDYVNFDGASVDVISPTVATGNQQAIYLITYGACDYDIVGYLVDVYSEVTATVATSNSSCGASDGEINITAAVGGDGTYNYSIDGGVTTQSTGLFSNLPAGTYDVEVSTDGDGCAYTETVTVVDTPGETITVGAGASICEGASASLTASGNGTIEWFDNGTSVNTGTSYAPSPTTTTTYDVTLTDANGCTDTDQITVTVNPLEDASFSYASNTICTAGGMVTPTITTAGGTFTYTGSGLVIDPSTGEINSNTSTAGSYDVTYTVTGTCDGAETETITITNSPDASFSYNNSTYCGNDASVTPTFSSGASAGVFSSTTGLSISSGTGEIDFSNSTAGTYTVTNSIAASGSCPAVSESFTVTINAAPTVDAGSDQEVCEGTSITLSGNGADTYVWDNGVTDGASFTPGIGTTIYTVTGTTSGCENTDQVEVVVNANPTINAGADQAVCEGDDVTLTAAVSTGSVTWDNGITDGVAFTPSATTTYTATVDNNGCTATDDVTITVNALPTVSAGVDQNTCVNYDPIALSGTPSGGTFSGTGVSNDMFDPSAAGEGTHVVTYTYTDGDGCSNSSTIEITVDGCASLEDNELNTLIVSPNPASSFIEVRIEGQNIIKNIQFMSLEGKVVSSTNAVNANAIKIDVSAVAKGTYLVQLSTDKGNLVRKVIVQ</sequence>
<feature type="chain" id="PRO_5014161226" description="Secretion system C-terminal sorting domain-containing protein" evidence="2">
    <location>
        <begin position="25"/>
        <end position="916"/>
    </location>
</feature>
<evidence type="ECO:0000313" key="5">
    <source>
        <dbReference type="EMBL" id="PKR79756.1"/>
    </source>
</evidence>
<dbReference type="Pfam" id="PF19081">
    <property type="entry name" value="Ig_7"/>
    <property type="match status" value="1"/>
</dbReference>
<dbReference type="NCBIfam" id="TIGR04183">
    <property type="entry name" value="Por_Secre_tail"/>
    <property type="match status" value="1"/>
</dbReference>
<reference evidence="5 6" key="1">
    <citation type="submission" date="2017-12" db="EMBL/GenBank/DDBJ databases">
        <title>The draft genome sequence of Brumimicrobium saltpan LHR20.</title>
        <authorList>
            <person name="Do Z.-J."/>
            <person name="Luo H.-R."/>
        </authorList>
    </citation>
    <scope>NUCLEOTIDE SEQUENCE [LARGE SCALE GENOMIC DNA]</scope>
    <source>
        <strain evidence="5 6">LHR20</strain>
    </source>
</reference>
<dbReference type="InterPro" id="IPR044023">
    <property type="entry name" value="Ig_7"/>
</dbReference>
<organism evidence="5 6">
    <name type="scientific">Brumimicrobium salinarum</name>
    <dbReference type="NCBI Taxonomy" id="2058658"/>
    <lineage>
        <taxon>Bacteria</taxon>
        <taxon>Pseudomonadati</taxon>
        <taxon>Bacteroidota</taxon>
        <taxon>Flavobacteriia</taxon>
        <taxon>Flavobacteriales</taxon>
        <taxon>Crocinitomicaceae</taxon>
        <taxon>Brumimicrobium</taxon>
    </lineage>
</organism>
<evidence type="ECO:0000256" key="2">
    <source>
        <dbReference type="SAM" id="SignalP"/>
    </source>
</evidence>
<proteinExistence type="predicted"/>
<dbReference type="OrthoDB" id="9765926at2"/>
<dbReference type="Proteomes" id="UP000236654">
    <property type="component" value="Unassembled WGS sequence"/>
</dbReference>
<keyword evidence="6" id="KW-1185">Reference proteome</keyword>
<gene>
    <name evidence="5" type="ORF">CW751_13605</name>
</gene>
<dbReference type="Pfam" id="PF18962">
    <property type="entry name" value="Por_Secre_tail"/>
    <property type="match status" value="1"/>
</dbReference>
<comment type="caution">
    <text evidence="5">The sequence shown here is derived from an EMBL/GenBank/DDBJ whole genome shotgun (WGS) entry which is preliminary data.</text>
</comment>
<evidence type="ECO:0000256" key="1">
    <source>
        <dbReference type="ARBA" id="ARBA00022729"/>
    </source>
</evidence>